<dbReference type="RefSeq" id="WP_329780456.1">
    <property type="nucleotide sequence ID" value="NZ_JAYJJR010000016.1"/>
</dbReference>
<name>A0ABU5XNW0_9MYCO</name>
<protein>
    <submittedName>
        <fullName evidence="1">Uncharacterized protein</fullName>
    </submittedName>
</protein>
<dbReference type="EMBL" id="JAYJJR010000016">
    <property type="protein sequence ID" value="MEB3023457.1"/>
    <property type="molecule type" value="Genomic_DNA"/>
</dbReference>
<sequence>MSAPTVQRTDEDDETTEQYHSDLVEVLAGASIIATHFWESEAFDIYECMKRSWSVRGRSVAMASVLRATRQVLPGGDLYAYNDAPGRTAADISAVFGKATARVLGGLQQRPHARSVSLTGGGAR</sequence>
<dbReference type="Proteomes" id="UP001299596">
    <property type="component" value="Unassembled WGS sequence"/>
</dbReference>
<evidence type="ECO:0000313" key="2">
    <source>
        <dbReference type="Proteomes" id="UP001299596"/>
    </source>
</evidence>
<gene>
    <name evidence="1" type="ORF">K6T79_20750</name>
</gene>
<reference evidence="1 2" key="1">
    <citation type="submission" date="2023-12" db="EMBL/GenBank/DDBJ databases">
        <title>Description of new species of Mycobacterium terrae complex isolated from sewage at the Sao Paulo Zoological Park Foundation in Brazil.</title>
        <authorList>
            <person name="Romagnoli C.L."/>
            <person name="Conceicao E.C."/>
            <person name="Machado E."/>
            <person name="Barreto L.B.P.F."/>
            <person name="Sharma A."/>
            <person name="Silva N.M."/>
            <person name="Marques L.E."/>
            <person name="Juliana M.A."/>
            <person name="Lourenco M.C.S."/>
            <person name="Digiampietri L.A."/>
            <person name="Suffys P.N."/>
            <person name="Viana-Niero C."/>
        </authorList>
    </citation>
    <scope>NUCLEOTIDE SEQUENCE [LARGE SCALE GENOMIC DNA]</scope>
    <source>
        <strain evidence="1 2">MYC098</strain>
    </source>
</reference>
<organism evidence="1 2">
    <name type="scientific">[Mycobacterium] crassicus</name>
    <dbReference type="NCBI Taxonomy" id="2872309"/>
    <lineage>
        <taxon>Bacteria</taxon>
        <taxon>Bacillati</taxon>
        <taxon>Actinomycetota</taxon>
        <taxon>Actinomycetes</taxon>
        <taxon>Mycobacteriales</taxon>
        <taxon>Mycobacteriaceae</taxon>
        <taxon>Mycolicibacter</taxon>
    </lineage>
</organism>
<accession>A0ABU5XNW0</accession>
<proteinExistence type="predicted"/>
<comment type="caution">
    <text evidence="1">The sequence shown here is derived from an EMBL/GenBank/DDBJ whole genome shotgun (WGS) entry which is preliminary data.</text>
</comment>
<evidence type="ECO:0000313" key="1">
    <source>
        <dbReference type="EMBL" id="MEB3023457.1"/>
    </source>
</evidence>
<keyword evidence="2" id="KW-1185">Reference proteome</keyword>
<dbReference type="Pfam" id="PF19698">
    <property type="entry name" value="DUF6197"/>
    <property type="match status" value="1"/>
</dbReference>
<dbReference type="InterPro" id="IPR045677">
    <property type="entry name" value="DUF6197"/>
</dbReference>